<organism evidence="4 5">
    <name type="scientific">Acidiphilium iwatense</name>
    <dbReference type="NCBI Taxonomy" id="768198"/>
    <lineage>
        <taxon>Bacteria</taxon>
        <taxon>Pseudomonadati</taxon>
        <taxon>Pseudomonadota</taxon>
        <taxon>Alphaproteobacteria</taxon>
        <taxon>Acetobacterales</taxon>
        <taxon>Acidocellaceae</taxon>
        <taxon>Acidiphilium</taxon>
    </lineage>
</organism>
<name>A0ABS9DXI0_9PROT</name>
<evidence type="ECO:0000256" key="2">
    <source>
        <dbReference type="ARBA" id="ARBA00022679"/>
    </source>
</evidence>
<evidence type="ECO:0000313" key="5">
    <source>
        <dbReference type="Proteomes" id="UP001521209"/>
    </source>
</evidence>
<dbReference type="Proteomes" id="UP001521209">
    <property type="component" value="Unassembled WGS sequence"/>
</dbReference>
<evidence type="ECO:0000313" key="4">
    <source>
        <dbReference type="EMBL" id="MCF3946510.1"/>
    </source>
</evidence>
<dbReference type="InterPro" id="IPR001296">
    <property type="entry name" value="Glyco_trans_1"/>
</dbReference>
<sequence length="336" mass="36372">MERAPRLAIMLLPGLDHFTADLLVRLPAAFGWEVRPFMVTGAPALAAALAWTDGAAGDAIWFEFCWPPFPAVIGATDFGGRRVIVRVHRIEAAETGHVADMSWAKVDDVIVVSPDMAERVRAAAPEIAVTSRLHLVCNGVDTERFAPPADWNPFRIGWCGLMTLRKNPSLALQILAQLRAEDSRYHLSLCGMGGETLAHETFLHLARRLDLLAAIRWEGRIAQADMPSWHAANGVLLHTSLHEGLSYAVLEAASAGCDLAVFDHPGAAACWPAPILFGTVDEAAALIRAARPHRWRDHVCANFSLERQIDAIGAMLNGHAAARTECATGQHSVVTA</sequence>
<accession>A0ABS9DXI0</accession>
<dbReference type="PANTHER" id="PTHR12526">
    <property type="entry name" value="GLYCOSYLTRANSFERASE"/>
    <property type="match status" value="1"/>
</dbReference>
<proteinExistence type="predicted"/>
<comment type="caution">
    <text evidence="4">The sequence shown here is derived from an EMBL/GenBank/DDBJ whole genome shotgun (WGS) entry which is preliminary data.</text>
</comment>
<keyword evidence="1" id="KW-0328">Glycosyltransferase</keyword>
<dbReference type="PANTHER" id="PTHR12526:SF510">
    <property type="entry name" value="D-INOSITOL 3-PHOSPHATE GLYCOSYLTRANSFERASE"/>
    <property type="match status" value="1"/>
</dbReference>
<dbReference type="CDD" id="cd03801">
    <property type="entry name" value="GT4_PimA-like"/>
    <property type="match status" value="1"/>
</dbReference>
<evidence type="ECO:0000259" key="3">
    <source>
        <dbReference type="Pfam" id="PF00534"/>
    </source>
</evidence>
<keyword evidence="5" id="KW-1185">Reference proteome</keyword>
<gene>
    <name evidence="4" type="ORF">L2A60_07420</name>
</gene>
<dbReference type="SUPFAM" id="SSF53756">
    <property type="entry name" value="UDP-Glycosyltransferase/glycogen phosphorylase"/>
    <property type="match status" value="1"/>
</dbReference>
<keyword evidence="2" id="KW-0808">Transferase</keyword>
<evidence type="ECO:0000256" key="1">
    <source>
        <dbReference type="ARBA" id="ARBA00022676"/>
    </source>
</evidence>
<dbReference type="Pfam" id="PF00534">
    <property type="entry name" value="Glycos_transf_1"/>
    <property type="match status" value="1"/>
</dbReference>
<dbReference type="EMBL" id="JAKGBZ010000011">
    <property type="protein sequence ID" value="MCF3946510.1"/>
    <property type="molecule type" value="Genomic_DNA"/>
</dbReference>
<dbReference type="Gene3D" id="3.40.50.2000">
    <property type="entry name" value="Glycogen Phosphorylase B"/>
    <property type="match status" value="2"/>
</dbReference>
<dbReference type="RefSeq" id="WP_235703747.1">
    <property type="nucleotide sequence ID" value="NZ_JAKGBZ010000011.1"/>
</dbReference>
<feature type="domain" description="Glycosyl transferase family 1" evidence="3">
    <location>
        <begin position="147"/>
        <end position="268"/>
    </location>
</feature>
<protein>
    <submittedName>
        <fullName evidence="4">Glycosyltransferase family 4 protein</fullName>
    </submittedName>
</protein>
<reference evidence="4 5" key="1">
    <citation type="submission" date="2022-01" db="EMBL/GenBank/DDBJ databases">
        <authorList>
            <person name="Won M."/>
            <person name="Kim S.-J."/>
            <person name="Kwon S.-W."/>
        </authorList>
    </citation>
    <scope>NUCLEOTIDE SEQUENCE [LARGE SCALE GENOMIC DNA]</scope>
    <source>
        <strain evidence="4 5">KCTC 23505</strain>
    </source>
</reference>